<dbReference type="RefSeq" id="WP_013543352.1">
    <property type="nucleotide sequence ID" value="NC_014931.1"/>
</dbReference>
<dbReference type="eggNOG" id="COG1886">
    <property type="taxonomic scope" value="Bacteria"/>
</dbReference>
<dbReference type="NCBIfam" id="TIGR02551">
    <property type="entry name" value="SpaO_YscQ"/>
    <property type="match status" value="1"/>
</dbReference>
<dbReference type="GO" id="GO:0071978">
    <property type="term" value="P:bacterial-type flagellum-dependent swarming motility"/>
    <property type="evidence" value="ECO:0007669"/>
    <property type="project" value="TreeGrafter"/>
</dbReference>
<dbReference type="Pfam" id="PF01052">
    <property type="entry name" value="FliMN_C"/>
    <property type="match status" value="1"/>
</dbReference>
<dbReference type="SUPFAM" id="SSF101801">
    <property type="entry name" value="Surface presentation of antigens (SPOA)"/>
    <property type="match status" value="1"/>
</dbReference>
<sequence length="379" mass="40921">MNASVHASSNVEAITDLGDAPALPRSDAGSVRAINRLYASLHAREFAIAGATYRLHWLHQPVLSHAMRDSYRFRLGTQIGHLGLERQAVQLLLAEHRIESLPAGLRYILLADALHPLIDRLEKTLRLHFEWQPMDAEAAALRHANKFVCDAERAAFFSAVPAAGGTSLDGFVQFEDAEGFELLAAQSAGPSDAPKAATLDAATAAARFDALRVPLDFRIGSTPIQLRELRTIRPGDIVGIEQWTPLDAAIVVSAQIGRRAGFRLFAFAEGSRITIQQSLHSAMKQDPAAPIAAAESGASLPIDRLDALEVMLRFEVGDIELSLGELKALRPGHVFDLGQPLNRSPIRILAHGNVLGKGYLVAVGDRLGVRVSEFAPGEV</sequence>
<dbReference type="Pfam" id="PF26304">
    <property type="entry name" value="FliMN_C_rel"/>
    <property type="match status" value="1"/>
</dbReference>
<dbReference type="GO" id="GO:0050918">
    <property type="term" value="P:positive chemotaxis"/>
    <property type="evidence" value="ECO:0007669"/>
    <property type="project" value="TreeGrafter"/>
</dbReference>
<accession>E6V265</accession>
<dbReference type="InterPro" id="IPR013385">
    <property type="entry name" value="T3SS_SpaO/YscQ/SpaO"/>
</dbReference>
<reference evidence="5" key="1">
    <citation type="submission" date="2010-12" db="EMBL/GenBank/DDBJ databases">
        <title>Complete sequence of Variovorax paradoxus EPS.</title>
        <authorList>
            <consortium name="US DOE Joint Genome Institute"/>
            <person name="Lucas S."/>
            <person name="Copeland A."/>
            <person name="Lapidus A."/>
            <person name="Cheng J.-F."/>
            <person name="Goodwin L."/>
            <person name="Pitluck S."/>
            <person name="Teshima H."/>
            <person name="Detter J.C."/>
            <person name="Han C."/>
            <person name="Tapia R."/>
            <person name="Land M."/>
            <person name="Hauser L."/>
            <person name="Kyrpides N."/>
            <person name="Ivanova N."/>
            <person name="Ovchinnikova G."/>
            <person name="Orwin P."/>
            <person name="Han J.-I.G."/>
            <person name="Woyke T."/>
        </authorList>
    </citation>
    <scope>NUCLEOTIDE SEQUENCE [LARGE SCALE GENOMIC DNA]</scope>
    <source>
        <strain evidence="5">EPS</strain>
    </source>
</reference>
<dbReference type="Proteomes" id="UP000008917">
    <property type="component" value="Chromosome"/>
</dbReference>
<evidence type="ECO:0000313" key="4">
    <source>
        <dbReference type="EMBL" id="ADU39144.1"/>
    </source>
</evidence>
<dbReference type="KEGG" id="vpe:Varpa_4984"/>
<dbReference type="Gene3D" id="2.30.330.10">
    <property type="entry name" value="SpoA-like"/>
    <property type="match status" value="2"/>
</dbReference>
<name>E6V265_VARPE</name>
<dbReference type="PANTHER" id="PTHR30034">
    <property type="entry name" value="FLAGELLAR MOTOR SWITCH PROTEIN FLIM"/>
    <property type="match status" value="1"/>
</dbReference>
<organism evidence="4 5">
    <name type="scientific">Variovorax paradoxus (strain EPS)</name>
    <dbReference type="NCBI Taxonomy" id="595537"/>
    <lineage>
        <taxon>Bacteria</taxon>
        <taxon>Pseudomonadati</taxon>
        <taxon>Pseudomonadota</taxon>
        <taxon>Betaproteobacteria</taxon>
        <taxon>Burkholderiales</taxon>
        <taxon>Comamonadaceae</taxon>
        <taxon>Variovorax</taxon>
    </lineage>
</organism>
<dbReference type="AlphaFoldDB" id="E6V265"/>
<protein>
    <submittedName>
        <fullName evidence="4">Type III secretion system apparatus protein YscQ/HrcQ</fullName>
    </submittedName>
</protein>
<comment type="similarity">
    <text evidence="1">Belongs to the FliN/MopA/SpaO family.</text>
</comment>
<dbReference type="InterPro" id="IPR036429">
    <property type="entry name" value="SpoA-like_sf"/>
</dbReference>
<dbReference type="InterPro" id="IPR001543">
    <property type="entry name" value="FliN-like_C"/>
</dbReference>
<dbReference type="InterPro" id="IPR058805">
    <property type="entry name" value="SpaO_FliMN_C_rel"/>
</dbReference>
<proteinExistence type="inferred from homology"/>
<evidence type="ECO:0000259" key="3">
    <source>
        <dbReference type="Pfam" id="PF26304"/>
    </source>
</evidence>
<dbReference type="HOGENOM" id="CLU_729461_0_0_4"/>
<evidence type="ECO:0000313" key="5">
    <source>
        <dbReference type="Proteomes" id="UP000008917"/>
    </source>
</evidence>
<feature type="domain" description="SpaO FliM/N C-terminal related" evidence="3">
    <location>
        <begin position="209"/>
        <end position="243"/>
    </location>
</feature>
<dbReference type="GO" id="GO:0030254">
    <property type="term" value="P:protein secretion by the type III secretion system"/>
    <property type="evidence" value="ECO:0007669"/>
    <property type="project" value="InterPro"/>
</dbReference>
<gene>
    <name evidence="4" type="ordered locus">Varpa_4984</name>
</gene>
<reference evidence="4 5" key="2">
    <citation type="journal article" date="2013" name="Genome Announc.">
        <title>Genome of the Root-Associated Plant Growth-Promoting Bacterium Variovorax paradoxus Strain EPS.</title>
        <authorList>
            <person name="Han J.I."/>
            <person name="Spain J.C."/>
            <person name="Leadbetter J.R."/>
            <person name="Ovchinnikova G."/>
            <person name="Goodwin L.A."/>
            <person name="Han C.S."/>
            <person name="Woyke T."/>
            <person name="Davenport K.W."/>
            <person name="Orwin P.M."/>
        </authorList>
    </citation>
    <scope>NUCLEOTIDE SEQUENCE [LARGE SCALE GENOMIC DNA]</scope>
    <source>
        <strain evidence="4 5">EPS</strain>
    </source>
</reference>
<dbReference type="PANTHER" id="PTHR30034:SF6">
    <property type="entry name" value="YOP PROTEINS TRANSLOCATION PROTEIN Q"/>
    <property type="match status" value="1"/>
</dbReference>
<dbReference type="EMBL" id="CP002417">
    <property type="protein sequence ID" value="ADU39144.1"/>
    <property type="molecule type" value="Genomic_DNA"/>
</dbReference>
<evidence type="ECO:0000256" key="1">
    <source>
        <dbReference type="ARBA" id="ARBA00009226"/>
    </source>
</evidence>
<feature type="domain" description="Flagellar motor switch protein FliN-like C-terminal" evidence="2">
    <location>
        <begin position="304"/>
        <end position="374"/>
    </location>
</feature>
<dbReference type="STRING" id="595537.Varpa_4984"/>
<evidence type="ECO:0000259" key="2">
    <source>
        <dbReference type="Pfam" id="PF01052"/>
    </source>
</evidence>